<dbReference type="InterPro" id="IPR004841">
    <property type="entry name" value="AA-permease/SLC12A_dom"/>
</dbReference>
<gene>
    <name evidence="8" type="ORF">F9C29_33940</name>
</gene>
<feature type="transmembrane region" description="Helical" evidence="6">
    <location>
        <begin position="114"/>
        <end position="136"/>
    </location>
</feature>
<dbReference type="AlphaFoldDB" id="A0A6L3X270"/>
<reference evidence="8 9" key="1">
    <citation type="submission" date="2019-09" db="EMBL/GenBank/DDBJ databases">
        <title>Reversal of blaTEM antimicrobial resistance by CRISPR-Cas9 in clinical E. coli and other Enterobacteriaceae strains.</title>
        <authorList>
            <person name="Tagliaferri T."/>
            <person name="Guimaraes N."/>
            <person name="Pereira M."/>
            <person name="Felicori L."/>
            <person name="Horz H.-P."/>
            <person name="Santos S."/>
            <person name="Mendes T."/>
        </authorList>
    </citation>
    <scope>NUCLEOTIDE SEQUENCE [LARGE SCALE GENOMIC DNA]</scope>
    <source>
        <strain evidence="8 9">E2_blaTEM_MG</strain>
    </source>
</reference>
<dbReference type="Gene3D" id="1.20.1740.10">
    <property type="entry name" value="Amino acid/polyamine transporter I"/>
    <property type="match status" value="1"/>
</dbReference>
<evidence type="ECO:0000313" key="8">
    <source>
        <dbReference type="EMBL" id="KAB2432437.1"/>
    </source>
</evidence>
<protein>
    <submittedName>
        <fullName evidence="8">Amino acid permease</fullName>
    </submittedName>
</protein>
<name>A0A6L3X270_9ENTR</name>
<evidence type="ECO:0000259" key="7">
    <source>
        <dbReference type="Pfam" id="PF00324"/>
    </source>
</evidence>
<evidence type="ECO:0000256" key="3">
    <source>
        <dbReference type="ARBA" id="ARBA00022692"/>
    </source>
</evidence>
<keyword evidence="2" id="KW-0813">Transport</keyword>
<evidence type="ECO:0000256" key="4">
    <source>
        <dbReference type="ARBA" id="ARBA00022989"/>
    </source>
</evidence>
<dbReference type="GO" id="GO:0016020">
    <property type="term" value="C:membrane"/>
    <property type="evidence" value="ECO:0007669"/>
    <property type="project" value="UniProtKB-SubCell"/>
</dbReference>
<proteinExistence type="predicted"/>
<organism evidence="8 9">
    <name type="scientific">Enterobacter hormaechei</name>
    <dbReference type="NCBI Taxonomy" id="158836"/>
    <lineage>
        <taxon>Bacteria</taxon>
        <taxon>Pseudomonadati</taxon>
        <taxon>Pseudomonadota</taxon>
        <taxon>Gammaproteobacteria</taxon>
        <taxon>Enterobacterales</taxon>
        <taxon>Enterobacteriaceae</taxon>
        <taxon>Enterobacter</taxon>
        <taxon>Enterobacter cloacae complex</taxon>
    </lineage>
</organism>
<comment type="caution">
    <text evidence="8">The sequence shown here is derived from an EMBL/GenBank/DDBJ whole genome shotgun (WGS) entry which is preliminary data.</text>
</comment>
<evidence type="ECO:0000313" key="9">
    <source>
        <dbReference type="Proteomes" id="UP000476281"/>
    </source>
</evidence>
<dbReference type="GO" id="GO:0055085">
    <property type="term" value="P:transmembrane transport"/>
    <property type="evidence" value="ECO:0007669"/>
    <property type="project" value="InterPro"/>
</dbReference>
<feature type="transmembrane region" description="Helical" evidence="6">
    <location>
        <begin position="72"/>
        <end position="93"/>
    </location>
</feature>
<dbReference type="PANTHER" id="PTHR43495">
    <property type="entry name" value="GABA PERMEASE"/>
    <property type="match status" value="1"/>
</dbReference>
<keyword evidence="5 6" id="KW-0472">Membrane</keyword>
<evidence type="ECO:0000256" key="5">
    <source>
        <dbReference type="ARBA" id="ARBA00023136"/>
    </source>
</evidence>
<accession>A0A6L3X270</accession>
<sequence length="137" mass="15068">NFVVLTAALSGCNSGMYSCGRMLYALSQNKQLPAVMGKVSRVGVPVAGVAVSIVILLIGSCLNYIIPNPQRVFVYVYSASVLPGMVPWFVILISQLRFRQAHKKAIASHPFRSILFPYANYLTMAFLICVLIGMYFN</sequence>
<dbReference type="EMBL" id="WBSZ01002523">
    <property type="protein sequence ID" value="KAB2432437.1"/>
    <property type="molecule type" value="Genomic_DNA"/>
</dbReference>
<feature type="non-terminal residue" evidence="8">
    <location>
        <position position="1"/>
    </location>
</feature>
<dbReference type="Pfam" id="PF00324">
    <property type="entry name" value="AA_permease"/>
    <property type="match status" value="1"/>
</dbReference>
<evidence type="ECO:0000256" key="1">
    <source>
        <dbReference type="ARBA" id="ARBA00004141"/>
    </source>
</evidence>
<feature type="transmembrane region" description="Helical" evidence="6">
    <location>
        <begin position="42"/>
        <end position="66"/>
    </location>
</feature>
<comment type="subcellular location">
    <subcellularLocation>
        <location evidence="1">Membrane</location>
        <topology evidence="1">Multi-pass membrane protein</topology>
    </subcellularLocation>
</comment>
<dbReference type="PANTHER" id="PTHR43495:SF7">
    <property type="entry name" value="TRANSPORT PROTEIN YIFK-RELATED"/>
    <property type="match status" value="1"/>
</dbReference>
<feature type="domain" description="Amino acid permease/ SLC12A" evidence="7">
    <location>
        <begin position="1"/>
        <end position="135"/>
    </location>
</feature>
<dbReference type="Proteomes" id="UP000476281">
    <property type="component" value="Unassembled WGS sequence"/>
</dbReference>
<keyword evidence="3 6" id="KW-0812">Transmembrane</keyword>
<evidence type="ECO:0000256" key="2">
    <source>
        <dbReference type="ARBA" id="ARBA00022448"/>
    </source>
</evidence>
<keyword evidence="4 6" id="KW-1133">Transmembrane helix</keyword>
<evidence type="ECO:0000256" key="6">
    <source>
        <dbReference type="SAM" id="Phobius"/>
    </source>
</evidence>
<feature type="non-terminal residue" evidence="8">
    <location>
        <position position="137"/>
    </location>
</feature>